<comment type="similarity">
    <text evidence="4">Belongs to the PEP-utilizing enzyme family.</text>
</comment>
<keyword evidence="11" id="KW-0479">Metal-binding</keyword>
<keyword evidence="7" id="KW-0963">Cytoplasm</keyword>
<dbReference type="GO" id="GO:0008965">
    <property type="term" value="F:phosphoenolpyruvate-protein phosphotransferase activity"/>
    <property type="evidence" value="ECO:0007669"/>
    <property type="project" value="UniProtKB-EC"/>
</dbReference>
<keyword evidence="8" id="KW-0762">Sugar transport</keyword>
<dbReference type="InterPro" id="IPR029016">
    <property type="entry name" value="GAF-like_dom_sf"/>
</dbReference>
<evidence type="ECO:0000256" key="8">
    <source>
        <dbReference type="ARBA" id="ARBA00022597"/>
    </source>
</evidence>
<keyword evidence="9 15" id="KW-0808">Transferase</keyword>
<dbReference type="InterPro" id="IPR008731">
    <property type="entry name" value="PTS_EIN"/>
</dbReference>
<dbReference type="InterPro" id="IPR003018">
    <property type="entry name" value="GAF"/>
</dbReference>
<dbReference type="SUPFAM" id="SSF52009">
    <property type="entry name" value="Phosphohistidine domain"/>
    <property type="match status" value="1"/>
</dbReference>
<name>A0ABV7ALV2_9RHOB</name>
<evidence type="ECO:0000256" key="5">
    <source>
        <dbReference type="ARBA" id="ARBA00012232"/>
    </source>
</evidence>
<keyword evidence="10" id="KW-0598">Phosphotransferase system</keyword>
<organism evidence="15 16">
    <name type="scientific">Acidimangrovimonas pyrenivorans</name>
    <dbReference type="NCBI Taxonomy" id="2030798"/>
    <lineage>
        <taxon>Bacteria</taxon>
        <taxon>Pseudomonadati</taxon>
        <taxon>Pseudomonadota</taxon>
        <taxon>Alphaproteobacteria</taxon>
        <taxon>Rhodobacterales</taxon>
        <taxon>Paracoccaceae</taxon>
        <taxon>Acidimangrovimonas</taxon>
    </lineage>
</organism>
<dbReference type="EMBL" id="JBHRSK010000015">
    <property type="protein sequence ID" value="MFC2969761.1"/>
    <property type="molecule type" value="Genomic_DNA"/>
</dbReference>
<reference evidence="16" key="1">
    <citation type="journal article" date="2019" name="Int. J. Syst. Evol. Microbiol.">
        <title>The Global Catalogue of Microorganisms (GCM) 10K type strain sequencing project: providing services to taxonomists for standard genome sequencing and annotation.</title>
        <authorList>
            <consortium name="The Broad Institute Genomics Platform"/>
            <consortium name="The Broad Institute Genome Sequencing Center for Infectious Disease"/>
            <person name="Wu L."/>
            <person name="Ma J."/>
        </authorList>
    </citation>
    <scope>NUCLEOTIDE SEQUENCE [LARGE SCALE GENOMIC DNA]</scope>
    <source>
        <strain evidence="16">KCTC 62192</strain>
    </source>
</reference>
<dbReference type="SUPFAM" id="SSF47831">
    <property type="entry name" value="Enzyme I of the PEP:sugar phosphotransferase system HPr-binding (sub)domain"/>
    <property type="match status" value="1"/>
</dbReference>
<comment type="caution">
    <text evidence="15">The sequence shown here is derived from an EMBL/GenBank/DDBJ whole genome shotgun (WGS) entry which is preliminary data.</text>
</comment>
<dbReference type="InterPro" id="IPR006318">
    <property type="entry name" value="PTS_EI-like"/>
</dbReference>
<evidence type="ECO:0000313" key="16">
    <source>
        <dbReference type="Proteomes" id="UP001595443"/>
    </source>
</evidence>
<evidence type="ECO:0000313" key="15">
    <source>
        <dbReference type="EMBL" id="MFC2969761.1"/>
    </source>
</evidence>
<dbReference type="Pfam" id="PF02896">
    <property type="entry name" value="PEP-utilizers_C"/>
    <property type="match status" value="1"/>
</dbReference>
<dbReference type="Pfam" id="PF05524">
    <property type="entry name" value="PEP-utilisers_N"/>
    <property type="match status" value="1"/>
</dbReference>
<comment type="cofactor">
    <cofactor evidence="2">
        <name>Mg(2+)</name>
        <dbReference type="ChEBI" id="CHEBI:18420"/>
    </cofactor>
</comment>
<gene>
    <name evidence="15" type="primary">ptsP</name>
    <name evidence="15" type="ORF">ACFOES_16810</name>
</gene>
<dbReference type="PANTHER" id="PTHR46244">
    <property type="entry name" value="PHOSPHOENOLPYRUVATE-PROTEIN PHOSPHOTRANSFERASE"/>
    <property type="match status" value="1"/>
</dbReference>
<dbReference type="RefSeq" id="WP_377834523.1">
    <property type="nucleotide sequence ID" value="NZ_JBHRSK010000015.1"/>
</dbReference>
<evidence type="ECO:0000256" key="10">
    <source>
        <dbReference type="ARBA" id="ARBA00022683"/>
    </source>
</evidence>
<dbReference type="InterPro" id="IPR050499">
    <property type="entry name" value="PEP-utilizing_PTS_enzyme"/>
</dbReference>
<dbReference type="InterPro" id="IPR036637">
    <property type="entry name" value="Phosphohistidine_dom_sf"/>
</dbReference>
<dbReference type="Pfam" id="PF01590">
    <property type="entry name" value="GAF"/>
    <property type="match status" value="1"/>
</dbReference>
<evidence type="ECO:0000256" key="1">
    <source>
        <dbReference type="ARBA" id="ARBA00000683"/>
    </source>
</evidence>
<dbReference type="InterPro" id="IPR008279">
    <property type="entry name" value="PEP-util_enz_mobile_dom"/>
</dbReference>
<sequence>MPERTESESRKLLRRLRDTLAERGAGQERLDRITHLIADSIQSDVCSIYLFRDSDTLELCATEGLKAESVHQTRLKLGEGLVGRVAKTAAPINTGDAPSERGFRYMPETGEEKYSSFLGVPIQRLGETLGVLVVQSKHSRKFSDDEVYALEVVAMVLAEMTELGAFIGEGEALAALHQHAVVFRGATGQEGAAEGRVWLHEPRVVITNPVADDPKAEHARLHAAVDQLRISVDDLLATTSGADKEQMQVLEAYRMFANSRGWMRRMEEDIARGLSAEAAVEKEQSLTRARMGQVPDPYLRERLHDLDDLSNRLLRILTGQGSETGAEMPDNPVLVARNIGPGELLAYGRKLKGVVLEEGSVGSHAAIVARALAIPLVIHAARITTEALNGDSILVDGDQGIVHLRPEETISSAFRDKIAMQAKAQERYAGLRDQPATAKCGTTVSLHMNAGLMADLPSLEGSGAEGVGLFRTELQFLIRNKVPRRGELAALYARVLDAANGRRVVFRTLDIGSDKVLPYMKRQDEPNPALGWRAIRVGLDKPGVMTMQLQALIRAANGRPLAVMFPFVAQYEEFVAARDHLLRQIERERELGHVLPEKLEIGAMLETPSLAFAPRKFFELADFVSIGGNDLKQFFFAADRENELVRRRYDTLNVSFLRFIEQIVARCAETDTPLSFCGEDAGRPVEALCLAAMGLRMLSMRPASVGPVKHLIRRVNLVEARKVIEAAEEAGEQSVRPAMMNWLAGGAGQG</sequence>
<evidence type="ECO:0000256" key="2">
    <source>
        <dbReference type="ARBA" id="ARBA00001946"/>
    </source>
</evidence>
<evidence type="ECO:0000256" key="6">
    <source>
        <dbReference type="ARBA" id="ARBA00022448"/>
    </source>
</evidence>
<dbReference type="EC" id="2.7.3.9" evidence="5"/>
<dbReference type="InterPro" id="IPR040442">
    <property type="entry name" value="Pyrv_kinase-like_dom_sf"/>
</dbReference>
<evidence type="ECO:0000256" key="13">
    <source>
        <dbReference type="ARBA" id="ARBA00022842"/>
    </source>
</evidence>
<dbReference type="SUPFAM" id="SSF55781">
    <property type="entry name" value="GAF domain-like"/>
    <property type="match status" value="1"/>
</dbReference>
<dbReference type="PRINTS" id="PR01736">
    <property type="entry name" value="PHPHTRNFRASE"/>
</dbReference>
<feature type="domain" description="GAF" evidence="14">
    <location>
        <begin position="25"/>
        <end position="171"/>
    </location>
</feature>
<keyword evidence="16" id="KW-1185">Reference proteome</keyword>
<protein>
    <recommendedName>
        <fullName evidence="5">phosphoenolpyruvate--protein phosphotransferase</fullName>
        <ecNumber evidence="5">2.7.3.9</ecNumber>
    </recommendedName>
</protein>
<dbReference type="NCBIfam" id="TIGR01417">
    <property type="entry name" value="PTS_I_fam"/>
    <property type="match status" value="1"/>
</dbReference>
<dbReference type="InterPro" id="IPR000121">
    <property type="entry name" value="PEP_util_C"/>
</dbReference>
<dbReference type="PANTHER" id="PTHR46244:SF6">
    <property type="entry name" value="PHOSPHOENOLPYRUVATE-PROTEIN PHOSPHOTRANSFERASE"/>
    <property type="match status" value="1"/>
</dbReference>
<keyword evidence="6" id="KW-0813">Transport</keyword>
<proteinExistence type="inferred from homology"/>
<evidence type="ECO:0000256" key="11">
    <source>
        <dbReference type="ARBA" id="ARBA00022723"/>
    </source>
</evidence>
<dbReference type="Pfam" id="PF00391">
    <property type="entry name" value="PEP-utilizers"/>
    <property type="match status" value="1"/>
</dbReference>
<dbReference type="Gene3D" id="3.30.450.40">
    <property type="match status" value="1"/>
</dbReference>
<dbReference type="SUPFAM" id="SSF51621">
    <property type="entry name" value="Phosphoenolpyruvate/pyruvate domain"/>
    <property type="match status" value="1"/>
</dbReference>
<dbReference type="Gene3D" id="1.10.274.10">
    <property type="entry name" value="PtsI, HPr-binding domain"/>
    <property type="match status" value="1"/>
</dbReference>
<accession>A0ABV7ALV2</accession>
<evidence type="ECO:0000256" key="3">
    <source>
        <dbReference type="ARBA" id="ARBA00004496"/>
    </source>
</evidence>
<dbReference type="InterPro" id="IPR015813">
    <property type="entry name" value="Pyrv/PenolPyrv_kinase-like_dom"/>
</dbReference>
<comment type="subcellular location">
    <subcellularLocation>
        <location evidence="3">Cytoplasm</location>
    </subcellularLocation>
</comment>
<evidence type="ECO:0000256" key="4">
    <source>
        <dbReference type="ARBA" id="ARBA00007837"/>
    </source>
</evidence>
<keyword evidence="12" id="KW-0418">Kinase</keyword>
<evidence type="ECO:0000256" key="9">
    <source>
        <dbReference type="ARBA" id="ARBA00022679"/>
    </source>
</evidence>
<evidence type="ECO:0000256" key="12">
    <source>
        <dbReference type="ARBA" id="ARBA00022777"/>
    </source>
</evidence>
<dbReference type="Gene3D" id="3.20.20.60">
    <property type="entry name" value="Phosphoenolpyruvate-binding domains"/>
    <property type="match status" value="1"/>
</dbReference>
<evidence type="ECO:0000259" key="14">
    <source>
        <dbReference type="SMART" id="SM00065"/>
    </source>
</evidence>
<keyword evidence="13" id="KW-0460">Magnesium</keyword>
<dbReference type="SMART" id="SM00065">
    <property type="entry name" value="GAF"/>
    <property type="match status" value="1"/>
</dbReference>
<evidence type="ECO:0000256" key="7">
    <source>
        <dbReference type="ARBA" id="ARBA00022490"/>
    </source>
</evidence>
<dbReference type="Proteomes" id="UP001595443">
    <property type="component" value="Unassembled WGS sequence"/>
</dbReference>
<dbReference type="Gene3D" id="3.50.30.10">
    <property type="entry name" value="Phosphohistidine domain"/>
    <property type="match status" value="1"/>
</dbReference>
<dbReference type="InterPro" id="IPR036618">
    <property type="entry name" value="PtsI_HPr-bd_sf"/>
</dbReference>
<comment type="catalytic activity">
    <reaction evidence="1">
        <text>L-histidyl-[protein] + phosphoenolpyruvate = N(pros)-phospho-L-histidyl-[protein] + pyruvate</text>
        <dbReference type="Rhea" id="RHEA:23880"/>
        <dbReference type="Rhea" id="RHEA-COMP:9745"/>
        <dbReference type="Rhea" id="RHEA-COMP:9746"/>
        <dbReference type="ChEBI" id="CHEBI:15361"/>
        <dbReference type="ChEBI" id="CHEBI:29979"/>
        <dbReference type="ChEBI" id="CHEBI:58702"/>
        <dbReference type="ChEBI" id="CHEBI:64837"/>
        <dbReference type="EC" id="2.7.3.9"/>
    </reaction>
</comment>